<feature type="compositionally biased region" description="Basic and acidic residues" evidence="4">
    <location>
        <begin position="125"/>
        <end position="143"/>
    </location>
</feature>
<evidence type="ECO:0000256" key="2">
    <source>
        <dbReference type="ARBA" id="ARBA00022737"/>
    </source>
</evidence>
<dbReference type="Proteomes" id="UP000594262">
    <property type="component" value="Unplaced"/>
</dbReference>
<dbReference type="OrthoDB" id="433924at2759"/>
<sequence>MATAEITVNSVPDQDAVMEEEEEEYVVEKVLKHKITKKNKVEFFLKWKGFEAADNTWEPAENLNCPDLINAYLNTLPDKERRKVHAIVGDGGEEPEEEKQTKQTSSPQKATSETQSPTVTNGSAHSEEKKKTQKRKTTDDIPIKKKRKSDKRTTGFDKGLEAEEILGATETNGEVHFLIKWKGVNDAELVPSKIANVKIPQMVIGFYEARLTWSSVTSGKSSDETEVEEAKGEANNENKPPEEIPAH</sequence>
<feature type="region of interest" description="Disordered" evidence="4">
    <location>
        <begin position="215"/>
        <end position="247"/>
    </location>
</feature>
<evidence type="ECO:0000313" key="7">
    <source>
        <dbReference type="Proteomes" id="UP000594262"/>
    </source>
</evidence>
<dbReference type="Pfam" id="PF00385">
    <property type="entry name" value="Chromo"/>
    <property type="match status" value="1"/>
</dbReference>
<keyword evidence="3" id="KW-0539">Nucleus</keyword>
<organism evidence="6 7">
    <name type="scientific">Clytia hemisphaerica</name>
    <dbReference type="NCBI Taxonomy" id="252671"/>
    <lineage>
        <taxon>Eukaryota</taxon>
        <taxon>Metazoa</taxon>
        <taxon>Cnidaria</taxon>
        <taxon>Hydrozoa</taxon>
        <taxon>Hydroidolina</taxon>
        <taxon>Leptothecata</taxon>
        <taxon>Obeliida</taxon>
        <taxon>Clytiidae</taxon>
        <taxon>Clytia</taxon>
    </lineage>
</organism>
<dbReference type="InterPro" id="IPR000953">
    <property type="entry name" value="Chromo/chromo_shadow_dom"/>
</dbReference>
<dbReference type="PRINTS" id="PR00504">
    <property type="entry name" value="CHROMODOMAIN"/>
</dbReference>
<dbReference type="SUPFAM" id="SSF54160">
    <property type="entry name" value="Chromo domain-like"/>
    <property type="match status" value="2"/>
</dbReference>
<dbReference type="CDD" id="cd00034">
    <property type="entry name" value="CSD"/>
    <property type="match status" value="1"/>
</dbReference>
<feature type="domain" description="Chromo" evidence="5">
    <location>
        <begin position="160"/>
        <end position="218"/>
    </location>
</feature>
<dbReference type="Pfam" id="PF01393">
    <property type="entry name" value="Chromo_shadow"/>
    <property type="match status" value="1"/>
</dbReference>
<reference evidence="6" key="1">
    <citation type="submission" date="2021-01" db="UniProtKB">
        <authorList>
            <consortium name="EnsemblMetazoa"/>
        </authorList>
    </citation>
    <scope>IDENTIFICATION</scope>
</reference>
<name>A0A7M5V7G3_9CNID</name>
<dbReference type="InterPro" id="IPR051219">
    <property type="entry name" value="Heterochromatin_chromo-domain"/>
</dbReference>
<dbReference type="FunFam" id="2.40.50.40:FF:000031">
    <property type="entry name" value="Heterochromatin protein 1"/>
    <property type="match status" value="1"/>
</dbReference>
<accession>A0A7M5V7G3</accession>
<dbReference type="GeneID" id="136821851"/>
<feature type="compositionally biased region" description="Basic and acidic residues" evidence="4">
    <location>
        <begin position="228"/>
        <end position="247"/>
    </location>
</feature>
<proteinExistence type="predicted"/>
<dbReference type="PROSITE" id="PS50013">
    <property type="entry name" value="CHROMO_2"/>
    <property type="match status" value="2"/>
</dbReference>
<keyword evidence="7" id="KW-1185">Reference proteome</keyword>
<dbReference type="EnsemblMetazoa" id="CLYHEMT007287.1">
    <property type="protein sequence ID" value="CLYHEMP007287.1"/>
    <property type="gene ID" value="CLYHEMG007287"/>
</dbReference>
<evidence type="ECO:0000256" key="4">
    <source>
        <dbReference type="SAM" id="MobiDB-lite"/>
    </source>
</evidence>
<dbReference type="GO" id="GO:0005634">
    <property type="term" value="C:nucleus"/>
    <property type="evidence" value="ECO:0007669"/>
    <property type="project" value="UniProtKB-SubCell"/>
</dbReference>
<feature type="domain" description="Chromo" evidence="5">
    <location>
        <begin position="25"/>
        <end position="84"/>
    </location>
</feature>
<dbReference type="AlphaFoldDB" id="A0A7M5V7G3"/>
<dbReference type="Gene3D" id="2.40.50.40">
    <property type="match status" value="2"/>
</dbReference>
<dbReference type="InterPro" id="IPR023780">
    <property type="entry name" value="Chromo_domain"/>
</dbReference>
<dbReference type="PANTHER" id="PTHR22812">
    <property type="entry name" value="CHROMOBOX PROTEIN"/>
    <property type="match status" value="1"/>
</dbReference>
<dbReference type="InterPro" id="IPR023779">
    <property type="entry name" value="Chromodomain_CS"/>
</dbReference>
<feature type="region of interest" description="Disordered" evidence="4">
    <location>
        <begin position="90"/>
        <end position="155"/>
    </location>
</feature>
<feature type="compositionally biased region" description="Polar residues" evidence="4">
    <location>
        <begin position="102"/>
        <end position="124"/>
    </location>
</feature>
<comment type="subcellular location">
    <subcellularLocation>
        <location evidence="1">Nucleus</location>
    </subcellularLocation>
</comment>
<evidence type="ECO:0000313" key="6">
    <source>
        <dbReference type="EnsemblMetazoa" id="CLYHEMP007287.1"/>
    </source>
</evidence>
<dbReference type="GO" id="GO:0000792">
    <property type="term" value="C:heterochromatin"/>
    <property type="evidence" value="ECO:0007669"/>
    <property type="project" value="UniProtKB-ARBA"/>
</dbReference>
<dbReference type="PROSITE" id="PS00598">
    <property type="entry name" value="CHROMO_1"/>
    <property type="match status" value="1"/>
</dbReference>
<dbReference type="InterPro" id="IPR017984">
    <property type="entry name" value="Chromo_dom_subgr"/>
</dbReference>
<dbReference type="InterPro" id="IPR016197">
    <property type="entry name" value="Chromo-like_dom_sf"/>
</dbReference>
<evidence type="ECO:0000256" key="1">
    <source>
        <dbReference type="ARBA" id="ARBA00004123"/>
    </source>
</evidence>
<keyword evidence="2" id="KW-0677">Repeat</keyword>
<dbReference type="InterPro" id="IPR008251">
    <property type="entry name" value="Chromo_shadow_dom"/>
</dbReference>
<evidence type="ECO:0000259" key="5">
    <source>
        <dbReference type="PROSITE" id="PS50013"/>
    </source>
</evidence>
<dbReference type="SMART" id="SM00300">
    <property type="entry name" value="ChSh"/>
    <property type="match status" value="1"/>
</dbReference>
<protein>
    <recommendedName>
        <fullName evidence="5">Chromo domain-containing protein</fullName>
    </recommendedName>
</protein>
<dbReference type="RefSeq" id="XP_066934199.1">
    <property type="nucleotide sequence ID" value="XM_067078098.1"/>
</dbReference>
<dbReference type="SMART" id="SM00298">
    <property type="entry name" value="CHROMO"/>
    <property type="match status" value="2"/>
</dbReference>
<evidence type="ECO:0000256" key="3">
    <source>
        <dbReference type="ARBA" id="ARBA00023242"/>
    </source>
</evidence>